<protein>
    <recommendedName>
        <fullName evidence="2">RRM domain-containing protein</fullName>
    </recommendedName>
</protein>
<gene>
    <name evidence="3" type="ORF">PBAH0796_LOCUS17228</name>
</gene>
<dbReference type="SUPFAM" id="SSF54928">
    <property type="entry name" value="RNA-binding domain, RBD"/>
    <property type="match status" value="2"/>
</dbReference>
<evidence type="ECO:0000259" key="2">
    <source>
        <dbReference type="PROSITE" id="PS50102"/>
    </source>
</evidence>
<dbReference type="PROSITE" id="PS50102">
    <property type="entry name" value="RRM"/>
    <property type="match status" value="2"/>
</dbReference>
<dbReference type="SMART" id="SM00360">
    <property type="entry name" value="RRM"/>
    <property type="match status" value="2"/>
</dbReference>
<dbReference type="AlphaFoldDB" id="A0A7S0AKH3"/>
<feature type="domain" description="RRM" evidence="2">
    <location>
        <begin position="179"/>
        <end position="256"/>
    </location>
</feature>
<organism evidence="3">
    <name type="scientific">Pyrodinium bahamense</name>
    <dbReference type="NCBI Taxonomy" id="73915"/>
    <lineage>
        <taxon>Eukaryota</taxon>
        <taxon>Sar</taxon>
        <taxon>Alveolata</taxon>
        <taxon>Dinophyceae</taxon>
        <taxon>Gonyaulacales</taxon>
        <taxon>Pyrocystaceae</taxon>
        <taxon>Pyrodinium</taxon>
    </lineage>
</organism>
<dbReference type="PANTHER" id="PTHR15241">
    <property type="entry name" value="TRANSFORMER-2-RELATED"/>
    <property type="match status" value="1"/>
</dbReference>
<evidence type="ECO:0000313" key="3">
    <source>
        <dbReference type="EMBL" id="CAD8365141.1"/>
    </source>
</evidence>
<dbReference type="Gene3D" id="3.30.70.330">
    <property type="match status" value="2"/>
</dbReference>
<proteinExistence type="predicted"/>
<keyword evidence="1" id="KW-0694">RNA-binding</keyword>
<dbReference type="EMBL" id="HBEG01028351">
    <property type="protein sequence ID" value="CAD8365141.1"/>
    <property type="molecule type" value="Transcribed_RNA"/>
</dbReference>
<dbReference type="InterPro" id="IPR035979">
    <property type="entry name" value="RBD_domain_sf"/>
</dbReference>
<dbReference type="PANTHER" id="PTHR15241:SF386">
    <property type="entry name" value="RNA-BINDING REGION RNP-1 DOMAIN-CONTAINING PROTEIN-RELATED"/>
    <property type="match status" value="1"/>
</dbReference>
<dbReference type="Pfam" id="PF00076">
    <property type="entry name" value="RRM_1"/>
    <property type="match status" value="2"/>
</dbReference>
<accession>A0A7S0AKH3</accession>
<dbReference type="InterPro" id="IPR012677">
    <property type="entry name" value="Nucleotide-bd_a/b_plait_sf"/>
</dbReference>
<sequence length="271" mass="28615">MASAASQSCFSRAFSLPATNATMEGVEKVCGEGFDVTAEDGRRVNDCTAGAAATAACAACAAAAAAAAAAAEANKIFVGGLLKVTTEDEIKEFFSQFGTVVEVLLKREAATGISRGFGFVTFADDVSLQKALQNYNHNAISGKWVDVRRAEPESQQFSGTWKGGQQAVMPALPDEAEGRKLFLGGLAAQVSEADIAEYFSQFGAVAEALVKRDHEGRSRGFGFCTFAEPDAMERALSQYESIVLGGKWVEVRAAGGYKGHSKGVHWRASPY</sequence>
<name>A0A7S0AKH3_9DINO</name>
<evidence type="ECO:0000256" key="1">
    <source>
        <dbReference type="PROSITE-ProRule" id="PRU00176"/>
    </source>
</evidence>
<dbReference type="GO" id="GO:0003723">
    <property type="term" value="F:RNA binding"/>
    <property type="evidence" value="ECO:0007669"/>
    <property type="project" value="UniProtKB-UniRule"/>
</dbReference>
<reference evidence="3" key="1">
    <citation type="submission" date="2021-01" db="EMBL/GenBank/DDBJ databases">
        <authorList>
            <person name="Corre E."/>
            <person name="Pelletier E."/>
            <person name="Niang G."/>
            <person name="Scheremetjew M."/>
            <person name="Finn R."/>
            <person name="Kale V."/>
            <person name="Holt S."/>
            <person name="Cochrane G."/>
            <person name="Meng A."/>
            <person name="Brown T."/>
            <person name="Cohen L."/>
        </authorList>
    </citation>
    <scope>NUCLEOTIDE SEQUENCE</scope>
    <source>
        <strain evidence="3">Pbaha01</strain>
    </source>
</reference>
<dbReference type="InterPro" id="IPR000504">
    <property type="entry name" value="RRM_dom"/>
</dbReference>
<feature type="domain" description="RRM" evidence="2">
    <location>
        <begin position="74"/>
        <end position="152"/>
    </location>
</feature>